<keyword evidence="5" id="KW-0762">Sugar transport</keyword>
<dbReference type="Gene3D" id="3.10.560.10">
    <property type="entry name" value="Outer membrane lipoprotein wza domain like"/>
    <property type="match status" value="6"/>
</dbReference>
<evidence type="ECO:0000256" key="10">
    <source>
        <dbReference type="ARBA" id="ARBA00023114"/>
    </source>
</evidence>
<evidence type="ECO:0000256" key="7">
    <source>
        <dbReference type="ARBA" id="ARBA00022729"/>
    </source>
</evidence>
<dbReference type="RefSeq" id="WP_095911226.1">
    <property type="nucleotide sequence ID" value="NZ_CP022386.1"/>
</dbReference>
<evidence type="ECO:0000259" key="17">
    <source>
        <dbReference type="Pfam" id="PF02563"/>
    </source>
</evidence>
<keyword evidence="12" id="KW-0564">Palmitate</keyword>
<keyword evidence="13" id="KW-0998">Cell outer membrane</keyword>
<evidence type="ECO:0000256" key="8">
    <source>
        <dbReference type="ARBA" id="ARBA00023047"/>
    </source>
</evidence>
<evidence type="ECO:0000256" key="3">
    <source>
        <dbReference type="ARBA" id="ARBA00022448"/>
    </source>
</evidence>
<keyword evidence="4" id="KW-1134">Transmembrane beta strand</keyword>
<dbReference type="InterPro" id="IPR019554">
    <property type="entry name" value="Soluble_ligand-bd"/>
</dbReference>
<feature type="domain" description="Soluble ligand binding" evidence="18">
    <location>
        <begin position="586"/>
        <end position="635"/>
    </location>
</feature>
<keyword evidence="10" id="KW-0626">Porin</keyword>
<accession>A0A250FVH2</accession>
<dbReference type="GO" id="GO:0015288">
    <property type="term" value="F:porin activity"/>
    <property type="evidence" value="ECO:0007669"/>
    <property type="project" value="UniProtKB-KW"/>
</dbReference>
<comment type="subcellular location">
    <subcellularLocation>
        <location evidence="1">Cell outer membrane</location>
        <topology evidence="1">Multi-pass membrane protein</topology>
    </subcellularLocation>
</comment>
<feature type="domain" description="Soluble ligand binding" evidence="18">
    <location>
        <begin position="323"/>
        <end position="367"/>
    </location>
</feature>
<feature type="domain" description="Polysaccharide export protein N-terminal" evidence="17">
    <location>
        <begin position="148"/>
        <end position="213"/>
    </location>
</feature>
<dbReference type="GO" id="GO:0015159">
    <property type="term" value="F:polysaccharide transmembrane transporter activity"/>
    <property type="evidence" value="ECO:0007669"/>
    <property type="project" value="InterPro"/>
</dbReference>
<dbReference type="Pfam" id="PF22461">
    <property type="entry name" value="SLBB_2"/>
    <property type="match status" value="1"/>
</dbReference>
<evidence type="ECO:0000256" key="4">
    <source>
        <dbReference type="ARBA" id="ARBA00022452"/>
    </source>
</evidence>
<reference evidence="21" key="1">
    <citation type="submission" date="2017-06" db="EMBL/GenBank/DDBJ databases">
        <title>Capnocytophaga spp. assemblies.</title>
        <authorList>
            <person name="Gulvik C.A."/>
        </authorList>
    </citation>
    <scope>NUCLEOTIDE SEQUENCE [LARGE SCALE GENOMIC DNA]</scope>
    <source>
        <strain evidence="21">H1496</strain>
    </source>
</reference>
<evidence type="ECO:0000256" key="6">
    <source>
        <dbReference type="ARBA" id="ARBA00022692"/>
    </source>
</evidence>
<evidence type="ECO:0000259" key="18">
    <source>
        <dbReference type="Pfam" id="PF10531"/>
    </source>
</evidence>
<gene>
    <name evidence="20" type="ORF">CGC50_13525</name>
</gene>
<dbReference type="InterPro" id="IPR054765">
    <property type="entry name" value="SLBB_dom"/>
</dbReference>
<dbReference type="PANTHER" id="PTHR33619">
    <property type="entry name" value="POLYSACCHARIDE EXPORT PROTEIN GFCE-RELATED"/>
    <property type="match status" value="1"/>
</dbReference>
<name>A0A250FVH2_9FLAO</name>
<evidence type="ECO:0000256" key="15">
    <source>
        <dbReference type="SAM" id="MobiDB-lite"/>
    </source>
</evidence>
<evidence type="ECO:0000256" key="16">
    <source>
        <dbReference type="SAM" id="SignalP"/>
    </source>
</evidence>
<keyword evidence="3" id="KW-0813">Transport</keyword>
<protein>
    <submittedName>
        <fullName evidence="20">Polysialic acid transporter</fullName>
    </submittedName>
</protein>
<feature type="domain" description="SLBB" evidence="19">
    <location>
        <begin position="239"/>
        <end position="316"/>
    </location>
</feature>
<keyword evidence="6" id="KW-0812">Transmembrane</keyword>
<feature type="domain" description="Soluble ligand binding" evidence="18">
    <location>
        <begin position="408"/>
        <end position="449"/>
    </location>
</feature>
<dbReference type="InterPro" id="IPR049712">
    <property type="entry name" value="Poly_export"/>
</dbReference>
<evidence type="ECO:0000256" key="1">
    <source>
        <dbReference type="ARBA" id="ARBA00004571"/>
    </source>
</evidence>
<feature type="domain" description="Soluble ligand binding" evidence="18">
    <location>
        <begin position="494"/>
        <end position="539"/>
    </location>
</feature>
<evidence type="ECO:0000256" key="11">
    <source>
        <dbReference type="ARBA" id="ARBA00023136"/>
    </source>
</evidence>
<dbReference type="Proteomes" id="UP000217250">
    <property type="component" value="Chromosome"/>
</dbReference>
<dbReference type="OrthoDB" id="9808948at2"/>
<feature type="signal peptide" evidence="16">
    <location>
        <begin position="1"/>
        <end position="21"/>
    </location>
</feature>
<evidence type="ECO:0000256" key="5">
    <source>
        <dbReference type="ARBA" id="ARBA00022597"/>
    </source>
</evidence>
<evidence type="ECO:0000259" key="19">
    <source>
        <dbReference type="Pfam" id="PF22461"/>
    </source>
</evidence>
<dbReference type="Pfam" id="PF10531">
    <property type="entry name" value="SLBB"/>
    <property type="match status" value="4"/>
</dbReference>
<evidence type="ECO:0000256" key="13">
    <source>
        <dbReference type="ARBA" id="ARBA00023237"/>
    </source>
</evidence>
<dbReference type="KEGG" id="cgh:CGC50_13525"/>
<dbReference type="PANTHER" id="PTHR33619:SF3">
    <property type="entry name" value="POLYSACCHARIDE EXPORT PROTEIN GFCE-RELATED"/>
    <property type="match status" value="1"/>
</dbReference>
<feature type="compositionally biased region" description="Basic and acidic residues" evidence="15">
    <location>
        <begin position="665"/>
        <end position="682"/>
    </location>
</feature>
<keyword evidence="11" id="KW-0472">Membrane</keyword>
<feature type="chain" id="PRO_5012919443" evidence="16">
    <location>
        <begin position="22"/>
        <end position="834"/>
    </location>
</feature>
<evidence type="ECO:0000256" key="9">
    <source>
        <dbReference type="ARBA" id="ARBA00023065"/>
    </source>
</evidence>
<sequence length="834" mass="92754">MIRKIVFFLFLSVGISMPISAQIQNLNLDQLSYINVDQLSNEQIQAFWDRVQAQGYSITDLETAARVKGVPVSQINKLRQRIMTLSSSTNNKKNTTTNKNNTPEQEIFGRTGKEYKRDTLAPTKKSRVFGYDFFQNPKISFTPTINVPTPESYIINTGDELLVEVWGAAESSTTQKVDNQGNIILPMAGKVHVGGLNFVEAKAKINSALRKIYAGISAPEGSYSKVYTGVSIANIRTVKVNIIGEVEAPGTYSLSALSTVINALYASGGPTENGSFRNIEVVRGGKTVAHLDIYSFLLKGSQEGNINLLDQDVIIVPPYKNQVEVIGFVKREGLYEVKDGEKLTALIDYFGGFKSNAYKDNLIVERIVGAKREVKEISLSQAQSFSMQGGDKLLVHRLSDIFHNKLSITGAVYQPGNYAYSEGMTALDLINRAAGVRDEAYLNRAILFRTIDRVDRQSVNFSLKDILDKKQTIALQPNDSLHVYGKDSLSIKPMVRIEGAVRKPQKFPFAKGLKAEDLVIMAGGFTENADKTHLQVARQLNDTNFKTISKVYDITLSEGVPTETIELEPNDIVTVRYQQGYTPQQIVKVEGEVSFPGFYAILSKEERISNLIERAGGLAPYAYIEGATLVRKKGKEKDEKTQEKRLNELKKIDKELSIIETKNTDEDKNKDKDTTKTKKVNQEEDTEEEELSEYRVGINLKKIMEHKGSYQDLILKDGDVLIVPSEKQTVEVKGLVLAPSLVRYEKGKSTRSYINSAGGFSDKAQKKSVYVMYANGDVKGTNRFLFFKSYPKLAPGAVVIVPEKPEKKGLTTTETVSITTALTTLAILIYNTFK</sequence>
<evidence type="ECO:0000256" key="14">
    <source>
        <dbReference type="ARBA" id="ARBA00023288"/>
    </source>
</evidence>
<proteinExistence type="inferred from homology"/>
<feature type="region of interest" description="Disordered" evidence="15">
    <location>
        <begin position="665"/>
        <end position="688"/>
    </location>
</feature>
<evidence type="ECO:0000313" key="21">
    <source>
        <dbReference type="Proteomes" id="UP000217250"/>
    </source>
</evidence>
<keyword evidence="7 16" id="KW-0732">Signal</keyword>
<evidence type="ECO:0000313" key="20">
    <source>
        <dbReference type="EMBL" id="ATA88068.1"/>
    </source>
</evidence>
<keyword evidence="9" id="KW-0406">Ion transport</keyword>
<evidence type="ECO:0000256" key="2">
    <source>
        <dbReference type="ARBA" id="ARBA00009450"/>
    </source>
</evidence>
<dbReference type="InterPro" id="IPR003715">
    <property type="entry name" value="Poly_export_N"/>
</dbReference>
<organism evidence="20 21">
    <name type="scientific">Capnocytophaga gingivalis</name>
    <dbReference type="NCBI Taxonomy" id="1017"/>
    <lineage>
        <taxon>Bacteria</taxon>
        <taxon>Pseudomonadati</taxon>
        <taxon>Bacteroidota</taxon>
        <taxon>Flavobacteriia</taxon>
        <taxon>Flavobacteriales</taxon>
        <taxon>Flavobacteriaceae</taxon>
        <taxon>Capnocytophaga</taxon>
    </lineage>
</organism>
<dbReference type="EMBL" id="CP022386">
    <property type="protein sequence ID" value="ATA88068.1"/>
    <property type="molecule type" value="Genomic_DNA"/>
</dbReference>
<dbReference type="GO" id="GO:0046930">
    <property type="term" value="C:pore complex"/>
    <property type="evidence" value="ECO:0007669"/>
    <property type="project" value="UniProtKB-KW"/>
</dbReference>
<keyword evidence="8" id="KW-0625">Polysaccharide transport</keyword>
<dbReference type="AlphaFoldDB" id="A0A250FVH2"/>
<dbReference type="GeneID" id="84809559"/>
<keyword evidence="14" id="KW-0449">Lipoprotein</keyword>
<comment type="similarity">
    <text evidence="2">Belongs to the BexD/CtrA/VexA family.</text>
</comment>
<dbReference type="GO" id="GO:0009279">
    <property type="term" value="C:cell outer membrane"/>
    <property type="evidence" value="ECO:0007669"/>
    <property type="project" value="UniProtKB-SubCell"/>
</dbReference>
<dbReference type="GO" id="GO:0006811">
    <property type="term" value="P:monoatomic ion transport"/>
    <property type="evidence" value="ECO:0007669"/>
    <property type="project" value="UniProtKB-KW"/>
</dbReference>
<dbReference type="Pfam" id="PF02563">
    <property type="entry name" value="Poly_export"/>
    <property type="match status" value="1"/>
</dbReference>
<evidence type="ECO:0000256" key="12">
    <source>
        <dbReference type="ARBA" id="ARBA00023139"/>
    </source>
</evidence>
<dbReference type="Gene3D" id="3.30.1950.10">
    <property type="entry name" value="wza like domain"/>
    <property type="match status" value="1"/>
</dbReference>